<comment type="caution">
    <text evidence="2">The sequence shown here is derived from an EMBL/GenBank/DDBJ whole genome shotgun (WGS) entry which is preliminary data.</text>
</comment>
<protein>
    <recommendedName>
        <fullName evidence="4">RRM domain-containing protein</fullName>
    </recommendedName>
</protein>
<keyword evidence="3" id="KW-1185">Reference proteome</keyword>
<organism evidence="2 3">
    <name type="scientific">Prorocentrum cordatum</name>
    <dbReference type="NCBI Taxonomy" id="2364126"/>
    <lineage>
        <taxon>Eukaryota</taxon>
        <taxon>Sar</taxon>
        <taxon>Alveolata</taxon>
        <taxon>Dinophyceae</taxon>
        <taxon>Prorocentrales</taxon>
        <taxon>Prorocentraceae</taxon>
        <taxon>Prorocentrum</taxon>
    </lineage>
</organism>
<dbReference type="SUPFAM" id="SSF54928">
    <property type="entry name" value="RNA-binding domain, RBD"/>
    <property type="match status" value="1"/>
</dbReference>
<feature type="region of interest" description="Disordered" evidence="1">
    <location>
        <begin position="50"/>
        <end position="120"/>
    </location>
</feature>
<gene>
    <name evidence="2" type="ORF">PCOR1329_LOCUS10162</name>
</gene>
<accession>A0ABN9QCY1</accession>
<dbReference type="EMBL" id="CAUYUJ010002880">
    <property type="protein sequence ID" value="CAK0802773.1"/>
    <property type="molecule type" value="Genomic_DNA"/>
</dbReference>
<proteinExistence type="predicted"/>
<evidence type="ECO:0000313" key="3">
    <source>
        <dbReference type="Proteomes" id="UP001189429"/>
    </source>
</evidence>
<reference evidence="2" key="1">
    <citation type="submission" date="2023-10" db="EMBL/GenBank/DDBJ databases">
        <authorList>
            <person name="Chen Y."/>
            <person name="Shah S."/>
            <person name="Dougan E. K."/>
            <person name="Thang M."/>
            <person name="Chan C."/>
        </authorList>
    </citation>
    <scope>NUCLEOTIDE SEQUENCE [LARGE SCALE GENOMIC DNA]</scope>
</reference>
<dbReference type="InterPro" id="IPR035979">
    <property type="entry name" value="RBD_domain_sf"/>
</dbReference>
<dbReference type="Proteomes" id="UP001189429">
    <property type="component" value="Unassembled WGS sequence"/>
</dbReference>
<evidence type="ECO:0008006" key="4">
    <source>
        <dbReference type="Google" id="ProtNLM"/>
    </source>
</evidence>
<sequence length="317" mass="33552">MQPMQLPAKMETVVVKNTFLEISDGSPLAWSRQMSEPVKKVSCWSRQISVQSQATASDWDEWDEERTTAGGRSTPKSGCASASSSSHRASDLAPERPPLAPPEQQPPLRHEGPPAGLSANTVTVRNVPAGYTKQAVVAELQDAGFRHGRDFDFLYVPRAAGDSTTSCFVNFTSAAVMHAFCAAFHGRTTTMRQFPGSGPVHVTATTPEDLWLLGGGPALGPGHSRGAAAPQGVPPAPAVAQRPVQISLMAVMPPAPPPQAWGQPRAAPAPPAGRLGQQPTAHAVVFCPQCGTKGEGKFRFCSQCGFCIERLRLATAQ</sequence>
<feature type="compositionally biased region" description="Low complexity" evidence="1">
    <location>
        <begin position="73"/>
        <end position="87"/>
    </location>
</feature>
<feature type="compositionally biased region" description="Pro residues" evidence="1">
    <location>
        <begin position="95"/>
        <end position="105"/>
    </location>
</feature>
<evidence type="ECO:0000256" key="1">
    <source>
        <dbReference type="SAM" id="MobiDB-lite"/>
    </source>
</evidence>
<name>A0ABN9QCY1_9DINO</name>
<evidence type="ECO:0000313" key="2">
    <source>
        <dbReference type="EMBL" id="CAK0802773.1"/>
    </source>
</evidence>